<dbReference type="GO" id="GO:0005102">
    <property type="term" value="F:signaling receptor binding"/>
    <property type="evidence" value="ECO:0000318"/>
    <property type="project" value="GO_Central"/>
</dbReference>
<evidence type="ECO:0000256" key="3">
    <source>
        <dbReference type="ARBA" id="ARBA00022448"/>
    </source>
</evidence>
<feature type="domain" description="Peroxisomal membrane protein PEX14 central plants" evidence="18">
    <location>
        <begin position="153"/>
        <end position="272"/>
    </location>
</feature>
<keyword evidence="7" id="KW-0811">Translocation</keyword>
<dbReference type="InterPro" id="IPR054154">
    <property type="entry name" value="PEX14-like_M_plants"/>
</dbReference>
<comment type="function">
    <text evidence="12 14">Component of the PEX13-PEX14 docking complex, a translocon channel that specifically mediates the import of peroxisomal cargo proteins bound to PEX5 receptor. The PEX13-PEX14 docking complex forms a large import pore which can be opened to a diameter of about 9 nm. Mechanistically, PEX5 receptor along with cargo proteins associates with the PEX14 subunit of the PEX13-PEX14 docking complex in the cytosol, leading to the insertion of the receptor into the organelle membrane with the concomitant translocation of the cargo into the peroxisome matrix.</text>
</comment>
<evidence type="ECO:0000256" key="2">
    <source>
        <dbReference type="ARBA" id="ARBA00005443"/>
    </source>
</evidence>
<evidence type="ECO:0000256" key="15">
    <source>
        <dbReference type="SAM" id="MobiDB-lite"/>
    </source>
</evidence>
<dbReference type="Proteomes" id="UP000030748">
    <property type="component" value="Unassembled WGS sequence"/>
</dbReference>
<evidence type="ECO:0000256" key="7">
    <source>
        <dbReference type="ARBA" id="ARBA00023010"/>
    </source>
</evidence>
<protein>
    <recommendedName>
        <fullName evidence="10 14">Peroxisomal membrane protein PEX14</fullName>
    </recommendedName>
    <alternativeName>
        <fullName evidence="11 14">Peroxin-14</fullName>
    </alternativeName>
</protein>
<evidence type="ECO:0000256" key="1">
    <source>
        <dbReference type="ARBA" id="ARBA00004549"/>
    </source>
</evidence>
<feature type="region of interest" description="Disordered" evidence="15">
    <location>
        <begin position="287"/>
        <end position="309"/>
    </location>
</feature>
<gene>
    <name evidence="19" type="ORF">MIMGU_mgv1a006851mg</name>
</gene>
<dbReference type="PANTHER" id="PTHR23058:SF0">
    <property type="entry name" value="PEROXISOMAL MEMBRANE PROTEIN PEX14"/>
    <property type="match status" value="1"/>
</dbReference>
<dbReference type="PANTHER" id="PTHR23058">
    <property type="entry name" value="PEROXISOMAL MEMBRANE PROTEIN PEX14"/>
    <property type="match status" value="1"/>
</dbReference>
<comment type="subunit">
    <text evidence="13">Interacts with PEX13; forming the PEX13-PEX14 docking complex. Interacts with PEX5 (via WxxxF/Y motifs).</text>
</comment>
<comment type="similarity">
    <text evidence="2 14">Belongs to the peroxin-14 family.</text>
</comment>
<keyword evidence="8 14" id="KW-0472">Membrane</keyword>
<feature type="compositionally biased region" description="Low complexity" evidence="15">
    <location>
        <begin position="105"/>
        <end position="114"/>
    </location>
</feature>
<dbReference type="InterPro" id="IPR036388">
    <property type="entry name" value="WH-like_DNA-bd_sf"/>
</dbReference>
<feature type="transmembrane region" description="Helical" evidence="16">
    <location>
        <begin position="157"/>
        <end position="178"/>
    </location>
</feature>
<dbReference type="AlphaFoldDB" id="A0A022PTT8"/>
<evidence type="ECO:0000259" key="17">
    <source>
        <dbReference type="Pfam" id="PF04695"/>
    </source>
</evidence>
<feature type="region of interest" description="Disordered" evidence="15">
    <location>
        <begin position="99"/>
        <end position="128"/>
    </location>
</feature>
<dbReference type="Gene3D" id="1.10.10.10">
    <property type="entry name" value="Winged helix-like DNA-binding domain superfamily/Winged helix DNA-binding domain"/>
    <property type="match status" value="1"/>
</dbReference>
<name>A0A022PTT8_ERYGU</name>
<dbReference type="STRING" id="4155.A0A022PTT8"/>
<feature type="compositionally biased region" description="Basic and acidic residues" evidence="15">
    <location>
        <begin position="28"/>
        <end position="38"/>
    </location>
</feature>
<dbReference type="InterPro" id="IPR006785">
    <property type="entry name" value="Pex14_N"/>
</dbReference>
<keyword evidence="20" id="KW-1185">Reference proteome</keyword>
<evidence type="ECO:0000313" key="20">
    <source>
        <dbReference type="Proteomes" id="UP000030748"/>
    </source>
</evidence>
<evidence type="ECO:0000256" key="16">
    <source>
        <dbReference type="SAM" id="Phobius"/>
    </source>
</evidence>
<dbReference type="Pfam" id="PF23020">
    <property type="entry name" value="PEX14-like_2nd"/>
    <property type="match status" value="1"/>
</dbReference>
<feature type="compositionally biased region" description="Polar residues" evidence="15">
    <location>
        <begin position="8"/>
        <end position="18"/>
    </location>
</feature>
<dbReference type="GO" id="GO:1990429">
    <property type="term" value="C:peroxisomal importomer complex"/>
    <property type="evidence" value="ECO:0000318"/>
    <property type="project" value="GO_Central"/>
</dbReference>
<reference evidence="19 20" key="1">
    <citation type="journal article" date="2013" name="Proc. Natl. Acad. Sci. U.S.A.">
        <title>Fine-scale variation in meiotic recombination in Mimulus inferred from population shotgun sequencing.</title>
        <authorList>
            <person name="Hellsten U."/>
            <person name="Wright K.M."/>
            <person name="Jenkins J."/>
            <person name="Shu S."/>
            <person name="Yuan Y."/>
            <person name="Wessler S.R."/>
            <person name="Schmutz J."/>
            <person name="Willis J.H."/>
            <person name="Rokhsar D.S."/>
        </authorList>
    </citation>
    <scope>NUCLEOTIDE SEQUENCE [LARGE SCALE GENOMIC DNA]</scope>
    <source>
        <strain evidence="20">cv. DUN x IM62</strain>
    </source>
</reference>
<evidence type="ECO:0000256" key="5">
    <source>
        <dbReference type="ARBA" id="ARBA00022927"/>
    </source>
</evidence>
<keyword evidence="9 14" id="KW-0576">Peroxisome</keyword>
<dbReference type="GO" id="GO:0016560">
    <property type="term" value="P:protein import into peroxisome matrix, docking"/>
    <property type="evidence" value="ECO:0000318"/>
    <property type="project" value="GO_Central"/>
</dbReference>
<keyword evidence="5 14" id="KW-0653">Protein transport</keyword>
<feature type="compositionally biased region" description="Polar residues" evidence="15">
    <location>
        <begin position="117"/>
        <end position="128"/>
    </location>
</feature>
<dbReference type="OrthoDB" id="441517at2759"/>
<dbReference type="InterPro" id="IPR025655">
    <property type="entry name" value="PEX14"/>
</dbReference>
<accession>A0A022PTT8</accession>
<evidence type="ECO:0000256" key="6">
    <source>
        <dbReference type="ARBA" id="ARBA00022989"/>
    </source>
</evidence>
<dbReference type="EMBL" id="KI632363">
    <property type="protein sequence ID" value="EYU17665.1"/>
    <property type="molecule type" value="Genomic_DNA"/>
</dbReference>
<dbReference type="OMA" id="EENANGP"/>
<evidence type="ECO:0000256" key="10">
    <source>
        <dbReference type="ARBA" id="ARBA00029502"/>
    </source>
</evidence>
<dbReference type="eggNOG" id="KOG2629">
    <property type="taxonomic scope" value="Eukaryota"/>
</dbReference>
<evidence type="ECO:0000256" key="8">
    <source>
        <dbReference type="ARBA" id="ARBA00023136"/>
    </source>
</evidence>
<evidence type="ECO:0000256" key="11">
    <source>
        <dbReference type="ARBA" id="ARBA00029691"/>
    </source>
</evidence>
<proteinExistence type="inferred from homology"/>
<dbReference type="GO" id="GO:0005778">
    <property type="term" value="C:peroxisomal membrane"/>
    <property type="evidence" value="ECO:0000318"/>
    <property type="project" value="GO_Central"/>
</dbReference>
<keyword evidence="3 14" id="KW-0813">Transport</keyword>
<feature type="region of interest" description="Disordered" evidence="15">
    <location>
        <begin position="346"/>
        <end position="429"/>
    </location>
</feature>
<dbReference type="Pfam" id="PF04695">
    <property type="entry name" value="Pex14_N"/>
    <property type="match status" value="1"/>
</dbReference>
<dbReference type="PhylomeDB" id="A0A022PTT8"/>
<keyword evidence="6 16" id="KW-1133">Transmembrane helix</keyword>
<sequence length="429" mass="47227">MATPADAPSSSAEENLQTPAPWVQPPTVDDREDVKIEGVTESSPTSVFVNSEPIREEQVQNAVKFLSHPKVTGSPVMYRRSFLERKGLTKEEIDEAFRRFPDPTPNVTTTEPVVSSRDGQAKSSSNIRPETATQVLQSNLVVPVGRSKMGIVSRFHWSHAFLALGFLAASGAGTVVIFKNAIVPRFKSWIRKVVSEENEGLPRKNNGKPSIAEEAAAAAKAAADAAADVARASQQMLMTKSEEKRCLEELIAMLTTQVHEMKLMRNSIKRLEDGQSISGRIAAAQQDERRVFQNSPWANPPLVPKSKSWEVGQPQVNSTNILQTRGKQSNAEEASSWWQRKNVRITDGNHNNERPVQRSWVPPRPPPVAMPEAAAAIRHRNKPSNDENEGKIIGDQLRKSTPSPDVTDELQMITKISESGGPEEVNGET</sequence>
<evidence type="ECO:0000256" key="14">
    <source>
        <dbReference type="RuleBase" id="RU367032"/>
    </source>
</evidence>
<evidence type="ECO:0000256" key="4">
    <source>
        <dbReference type="ARBA" id="ARBA00022692"/>
    </source>
</evidence>
<comment type="subcellular location">
    <subcellularLocation>
        <location evidence="1">Peroxisome membrane</location>
        <topology evidence="1">Single-pass membrane protein</topology>
    </subcellularLocation>
</comment>
<evidence type="ECO:0000259" key="18">
    <source>
        <dbReference type="Pfam" id="PF23020"/>
    </source>
</evidence>
<evidence type="ECO:0000256" key="9">
    <source>
        <dbReference type="ARBA" id="ARBA00023140"/>
    </source>
</evidence>
<dbReference type="KEGG" id="egt:105950493"/>
<feature type="region of interest" description="Disordered" evidence="15">
    <location>
        <begin position="1"/>
        <end position="43"/>
    </location>
</feature>
<evidence type="ECO:0000256" key="12">
    <source>
        <dbReference type="ARBA" id="ARBA00053920"/>
    </source>
</evidence>
<evidence type="ECO:0000256" key="13">
    <source>
        <dbReference type="ARBA" id="ARBA00064754"/>
    </source>
</evidence>
<organism evidence="19 20">
    <name type="scientific">Erythranthe guttata</name>
    <name type="common">Yellow monkey flower</name>
    <name type="synonym">Mimulus guttatus</name>
    <dbReference type="NCBI Taxonomy" id="4155"/>
    <lineage>
        <taxon>Eukaryota</taxon>
        <taxon>Viridiplantae</taxon>
        <taxon>Streptophyta</taxon>
        <taxon>Embryophyta</taxon>
        <taxon>Tracheophyta</taxon>
        <taxon>Spermatophyta</taxon>
        <taxon>Magnoliopsida</taxon>
        <taxon>eudicotyledons</taxon>
        <taxon>Gunneridae</taxon>
        <taxon>Pentapetalae</taxon>
        <taxon>asterids</taxon>
        <taxon>lamiids</taxon>
        <taxon>Lamiales</taxon>
        <taxon>Phrymaceae</taxon>
        <taxon>Erythranthe</taxon>
    </lineage>
</organism>
<feature type="compositionally biased region" description="Basic and acidic residues" evidence="15">
    <location>
        <begin position="383"/>
        <end position="398"/>
    </location>
</feature>
<dbReference type="FunFam" id="1.10.10.10:FF:000217">
    <property type="entry name" value="Peroxisomal membrane protein PEX14"/>
    <property type="match status" value="1"/>
</dbReference>
<feature type="domain" description="Peroxisome membrane anchor protein Pex14p N-terminal" evidence="17">
    <location>
        <begin position="55"/>
        <end position="99"/>
    </location>
</feature>
<keyword evidence="4 16" id="KW-0812">Transmembrane</keyword>
<evidence type="ECO:0000313" key="19">
    <source>
        <dbReference type="EMBL" id="EYU17665.1"/>
    </source>
</evidence>